<evidence type="ECO:0000256" key="1">
    <source>
        <dbReference type="ARBA" id="ARBA00001966"/>
    </source>
</evidence>
<protein>
    <submittedName>
        <fullName evidence="10">AmmeMemoRadiSam system radical SAM enzyme</fullName>
    </submittedName>
</protein>
<reference evidence="10 12" key="1">
    <citation type="submission" date="2020-11" db="EMBL/GenBank/DDBJ databases">
        <title>Insectihabitans protaetiae gen. nov. sp. nov. and Insectihabitans allomyrinae sp. nov., isolated from larvae of Protaetia brevitarsis seulensis and Allomyrina dichotoma, respectively.</title>
        <authorList>
            <person name="Lee S.D."/>
            <person name="Byeon Y.-S."/>
            <person name="Kim S.-M."/>
            <person name="Yang H.L."/>
            <person name="Kim I.S."/>
        </authorList>
    </citation>
    <scope>NUCLEOTIDE SEQUENCE</scope>
    <source>
        <strain evidence="10">CWB-B4</strain>
        <strain evidence="9 12">CWB-B43</strain>
    </source>
</reference>
<dbReference type="GO" id="GO:0051539">
    <property type="term" value="F:4 iron, 4 sulfur cluster binding"/>
    <property type="evidence" value="ECO:0007669"/>
    <property type="project" value="UniProtKB-KW"/>
</dbReference>
<keyword evidence="7" id="KW-0411">Iron-sulfur</keyword>
<dbReference type="Proteomes" id="UP001296969">
    <property type="component" value="Unassembled WGS sequence"/>
</dbReference>
<dbReference type="InterPro" id="IPR058240">
    <property type="entry name" value="rSAM_sf"/>
</dbReference>
<dbReference type="EMBL" id="JADRCP010000006">
    <property type="protein sequence ID" value="MBK5178033.1"/>
    <property type="molecule type" value="Genomic_DNA"/>
</dbReference>
<evidence type="ECO:0000256" key="2">
    <source>
        <dbReference type="ARBA" id="ARBA00022485"/>
    </source>
</evidence>
<dbReference type="GO" id="GO:0006006">
    <property type="term" value="P:glucose metabolic process"/>
    <property type="evidence" value="ECO:0007669"/>
    <property type="project" value="UniProtKB-KW"/>
</dbReference>
<dbReference type="Gene3D" id="3.20.20.70">
    <property type="entry name" value="Aldolase class I"/>
    <property type="match status" value="1"/>
</dbReference>
<evidence type="ECO:0000313" key="10">
    <source>
        <dbReference type="EMBL" id="MBK5178033.1"/>
    </source>
</evidence>
<keyword evidence="6" id="KW-0408">Iron</keyword>
<proteinExistence type="predicted"/>
<accession>A0A9D7ALA5</accession>
<comment type="cofactor">
    <cofactor evidence="1">
        <name>[4Fe-4S] cluster</name>
        <dbReference type="ChEBI" id="CHEBI:49883"/>
    </cofactor>
</comment>
<dbReference type="EMBL" id="JADRCQ010000006">
    <property type="protein sequence ID" value="MBK5074635.1"/>
    <property type="molecule type" value="Genomic_DNA"/>
</dbReference>
<feature type="domain" description="Radical SAM core" evidence="8">
    <location>
        <begin position="77"/>
        <end position="303"/>
    </location>
</feature>
<evidence type="ECO:0000313" key="9">
    <source>
        <dbReference type="EMBL" id="MBK5074635.1"/>
    </source>
</evidence>
<evidence type="ECO:0000256" key="3">
    <source>
        <dbReference type="ARBA" id="ARBA00022526"/>
    </source>
</evidence>
<comment type="caution">
    <text evidence="10">The sequence shown here is derived from an EMBL/GenBank/DDBJ whole genome shotgun (WGS) entry which is preliminary data.</text>
</comment>
<dbReference type="Proteomes" id="UP000807542">
    <property type="component" value="Unassembled WGS sequence"/>
</dbReference>
<keyword evidence="3" id="KW-0119">Carbohydrate metabolism</keyword>
<evidence type="ECO:0000313" key="11">
    <source>
        <dbReference type="Proteomes" id="UP000807542"/>
    </source>
</evidence>
<keyword evidence="4" id="KW-0949">S-adenosyl-L-methionine</keyword>
<sequence>MAGLKEWQKSGHPARLWRPLPENRVQCELCPRECKISEGRSGTCRMRRNENGSLVTLNYGKSVPMTQECIETEAVYHYAPGEQILSLGNIGCMLRCDFCQNWTTSQARYVQDSHVMYYSPEDVVNYALKHNIKVLSWTYNDPIVWHEFVMDTARLARQHGLKNLYKSAFYIGEKGIDELLEVMDIFSISLKSMQDSFYRKHTAGRLQPILDGIKQIYAARQGGNGPHLEVSNLCVTGRNDNLTESRKVSDWMLNNLDAEIPLHYVRFHPDFRYTQVERTSVPFLEQARLQAMADGMRYVYLGNAYNTTSTNSYCPDCQALWVQRNGLIARSFLQNGCCPQCGKASPIQLPWKDSAPESVNYQIPASFVSTTHMFRGPIQACHVEQQQESALFYQFISASGQPVGEIGTNGCIRFMLSKSDDRAEGIRLYHPAENKLQVFEVYDRAHFPVTGAEQTHLASEDVPLNFLPIRGR</sequence>
<evidence type="ECO:0000256" key="6">
    <source>
        <dbReference type="ARBA" id="ARBA00023004"/>
    </source>
</evidence>
<dbReference type="PROSITE" id="PS51918">
    <property type="entry name" value="RADICAL_SAM"/>
    <property type="match status" value="1"/>
</dbReference>
<dbReference type="GO" id="GO:0003824">
    <property type="term" value="F:catalytic activity"/>
    <property type="evidence" value="ECO:0007669"/>
    <property type="project" value="InterPro"/>
</dbReference>
<dbReference type="InterPro" id="IPR027596">
    <property type="entry name" value="AmmeMemoSam_rS"/>
</dbReference>
<dbReference type="PANTHER" id="PTHR30352">
    <property type="entry name" value="PYRUVATE FORMATE-LYASE-ACTIVATING ENZYME"/>
    <property type="match status" value="1"/>
</dbReference>
<dbReference type="SUPFAM" id="SSF102114">
    <property type="entry name" value="Radical SAM enzymes"/>
    <property type="match status" value="1"/>
</dbReference>
<dbReference type="RefSeq" id="WP_228399128.1">
    <property type="nucleotide sequence ID" value="NZ_JADRCP010000006.1"/>
</dbReference>
<dbReference type="PANTHER" id="PTHR30352:SF5">
    <property type="entry name" value="PYRUVATE FORMATE-LYASE 1-ACTIVATING ENZYME"/>
    <property type="match status" value="1"/>
</dbReference>
<dbReference type="InterPro" id="IPR013785">
    <property type="entry name" value="Aldolase_TIM"/>
</dbReference>
<dbReference type="SFLD" id="SFLDS00029">
    <property type="entry name" value="Radical_SAM"/>
    <property type="match status" value="1"/>
</dbReference>
<keyword evidence="2" id="KW-0004">4Fe-4S</keyword>
<evidence type="ECO:0000256" key="5">
    <source>
        <dbReference type="ARBA" id="ARBA00022723"/>
    </source>
</evidence>
<keyword evidence="3" id="KW-0313">Glucose metabolism</keyword>
<dbReference type="InterPro" id="IPR007197">
    <property type="entry name" value="rSAM"/>
</dbReference>
<dbReference type="InterPro" id="IPR034457">
    <property type="entry name" value="Organic_radical-activating"/>
</dbReference>
<evidence type="ECO:0000256" key="4">
    <source>
        <dbReference type="ARBA" id="ARBA00022691"/>
    </source>
</evidence>
<name>A0A9D7ALA5_9GAMM</name>
<evidence type="ECO:0000313" key="12">
    <source>
        <dbReference type="Proteomes" id="UP001296969"/>
    </source>
</evidence>
<organism evidence="10 11">
    <name type="scientific">Limnobaculum xujianqingii</name>
    <dbReference type="NCBI Taxonomy" id="2738837"/>
    <lineage>
        <taxon>Bacteria</taxon>
        <taxon>Pseudomonadati</taxon>
        <taxon>Pseudomonadota</taxon>
        <taxon>Gammaproteobacteria</taxon>
        <taxon>Enterobacterales</taxon>
        <taxon>Budviciaceae</taxon>
        <taxon>Limnobaculum</taxon>
    </lineage>
</organism>
<evidence type="ECO:0000259" key="8">
    <source>
        <dbReference type="PROSITE" id="PS51918"/>
    </source>
</evidence>
<keyword evidence="5" id="KW-0479">Metal-binding</keyword>
<dbReference type="AlphaFoldDB" id="A0A9D7ALA5"/>
<gene>
    <name evidence="10" type="primary">amrS</name>
    <name evidence="10" type="ORF">I2492_17080</name>
    <name evidence="9" type="ORF">I2493_16635</name>
</gene>
<keyword evidence="12" id="KW-1185">Reference proteome</keyword>
<dbReference type="CDD" id="cd01335">
    <property type="entry name" value="Radical_SAM"/>
    <property type="match status" value="1"/>
</dbReference>
<dbReference type="SFLD" id="SFLDG01101">
    <property type="entry name" value="Uncharacterised_Radical_SAM_Su"/>
    <property type="match status" value="1"/>
</dbReference>
<dbReference type="Pfam" id="PF04055">
    <property type="entry name" value="Radical_SAM"/>
    <property type="match status" value="1"/>
</dbReference>
<evidence type="ECO:0000256" key="7">
    <source>
        <dbReference type="ARBA" id="ARBA00023014"/>
    </source>
</evidence>
<dbReference type="NCBIfam" id="TIGR04337">
    <property type="entry name" value="AmmeMemoSam_rS"/>
    <property type="match status" value="1"/>
</dbReference>
<dbReference type="GO" id="GO:0046872">
    <property type="term" value="F:metal ion binding"/>
    <property type="evidence" value="ECO:0007669"/>
    <property type="project" value="UniProtKB-KW"/>
</dbReference>